<protein>
    <recommendedName>
        <fullName evidence="6">CAP-Gly domain-containing protein</fullName>
    </recommendedName>
</protein>
<evidence type="ECO:0000313" key="7">
    <source>
        <dbReference type="EMBL" id="OSX75972.1"/>
    </source>
</evidence>
<dbReference type="SMART" id="SM01052">
    <property type="entry name" value="CAP_GLY"/>
    <property type="match status" value="1"/>
</dbReference>
<keyword evidence="3" id="KW-0143">Chaperone</keyword>
<dbReference type="Gene3D" id="2.30.30.190">
    <property type="entry name" value="CAP Gly-rich-like domain"/>
    <property type="match status" value="1"/>
</dbReference>
<keyword evidence="8" id="KW-1185">Reference proteome</keyword>
<evidence type="ECO:0000256" key="4">
    <source>
        <dbReference type="ARBA" id="ARBA00025779"/>
    </source>
</evidence>
<organism evidence="7 8">
    <name type="scientific">Porphyra umbilicalis</name>
    <name type="common">Purple laver</name>
    <name type="synonym">Red alga</name>
    <dbReference type="NCBI Taxonomy" id="2786"/>
    <lineage>
        <taxon>Eukaryota</taxon>
        <taxon>Rhodophyta</taxon>
        <taxon>Bangiophyceae</taxon>
        <taxon>Bangiales</taxon>
        <taxon>Bangiaceae</taxon>
        <taxon>Porphyra</taxon>
    </lineage>
</organism>
<comment type="subcellular location">
    <subcellularLocation>
        <location evidence="1">Cytoplasm</location>
    </subcellularLocation>
</comment>
<dbReference type="InterPro" id="IPR000626">
    <property type="entry name" value="Ubiquitin-like_dom"/>
</dbReference>
<dbReference type="PANTHER" id="PTHR18916">
    <property type="entry name" value="DYNACTIN 1-RELATED MICROTUBULE-BINDING"/>
    <property type="match status" value="1"/>
</dbReference>
<evidence type="ECO:0000256" key="5">
    <source>
        <dbReference type="SAM" id="MobiDB-lite"/>
    </source>
</evidence>
<dbReference type="AlphaFoldDB" id="A0A1X6P518"/>
<feature type="compositionally biased region" description="Gly residues" evidence="5">
    <location>
        <begin position="133"/>
        <end position="149"/>
    </location>
</feature>
<dbReference type="InterPro" id="IPR000938">
    <property type="entry name" value="CAP-Gly_domain"/>
</dbReference>
<name>A0A1X6P518_PORUM</name>
<dbReference type="Proteomes" id="UP000218209">
    <property type="component" value="Unassembled WGS sequence"/>
</dbReference>
<keyword evidence="2" id="KW-0963">Cytoplasm</keyword>
<evidence type="ECO:0000259" key="6">
    <source>
        <dbReference type="PROSITE" id="PS50245"/>
    </source>
</evidence>
<feature type="domain" description="CAP-Gly" evidence="6">
    <location>
        <begin position="205"/>
        <end position="241"/>
    </location>
</feature>
<dbReference type="GO" id="GO:0051010">
    <property type="term" value="F:microtubule plus-end binding"/>
    <property type="evidence" value="ECO:0007669"/>
    <property type="project" value="TreeGrafter"/>
</dbReference>
<feature type="region of interest" description="Disordered" evidence="5">
    <location>
        <begin position="130"/>
        <end position="151"/>
    </location>
</feature>
<dbReference type="InterPro" id="IPR036859">
    <property type="entry name" value="CAP-Gly_dom_sf"/>
</dbReference>
<dbReference type="InterPro" id="IPR029071">
    <property type="entry name" value="Ubiquitin-like_domsf"/>
</dbReference>
<accession>A0A1X6P518</accession>
<evidence type="ECO:0000256" key="1">
    <source>
        <dbReference type="ARBA" id="ARBA00004496"/>
    </source>
</evidence>
<dbReference type="PROSITE" id="PS50245">
    <property type="entry name" value="CAP_GLY_2"/>
    <property type="match status" value="1"/>
</dbReference>
<sequence>MPGRTFAELRLSRHDTPPALRDRLYTVTGTRPDAMGLHLIPSGGAAATAAATAAIPLTDDRVPLGYHSPADGWTLHVTDADGAASASAGGRLAADATPTADERFVLSDAAYAARPDSYRSVKARMRAAEAAAGRGGGGDGDGGDGGGGWTATRALRDRRLVRAGGPDFEPPAAALAVGARVEVAPGGKRGTVRWVGEDVGGGVPPGWWVGVEYDEPVGRNDGAVGGVRLWTCAAGYGGLVRGRNVTVGDFPVVDEFGADDLGADEV</sequence>
<dbReference type="EMBL" id="KV918885">
    <property type="protein sequence ID" value="OSX75972.1"/>
    <property type="molecule type" value="Genomic_DNA"/>
</dbReference>
<evidence type="ECO:0000313" key="8">
    <source>
        <dbReference type="Proteomes" id="UP000218209"/>
    </source>
</evidence>
<dbReference type="Pfam" id="PF01302">
    <property type="entry name" value="CAP_GLY"/>
    <property type="match status" value="1"/>
</dbReference>
<dbReference type="PANTHER" id="PTHR18916:SF85">
    <property type="entry name" value="TUBULIN-FOLDING COFACTOR B"/>
    <property type="match status" value="1"/>
</dbReference>
<dbReference type="OrthoDB" id="2130750at2759"/>
<dbReference type="GO" id="GO:0035371">
    <property type="term" value="C:microtubule plus-end"/>
    <property type="evidence" value="ECO:0007669"/>
    <property type="project" value="TreeGrafter"/>
</dbReference>
<reference evidence="7 8" key="1">
    <citation type="submission" date="2017-03" db="EMBL/GenBank/DDBJ databases">
        <title>WGS assembly of Porphyra umbilicalis.</title>
        <authorList>
            <person name="Brawley S.H."/>
            <person name="Blouin N.A."/>
            <person name="Ficko-Blean E."/>
            <person name="Wheeler G.L."/>
            <person name="Lohr M."/>
            <person name="Goodson H.V."/>
            <person name="Jenkins J.W."/>
            <person name="Blaby-Haas C.E."/>
            <person name="Helliwell K.E."/>
            <person name="Chan C."/>
            <person name="Marriage T."/>
            <person name="Bhattacharya D."/>
            <person name="Klein A.S."/>
            <person name="Badis Y."/>
            <person name="Brodie J."/>
            <person name="Cao Y."/>
            <person name="Collen J."/>
            <person name="Dittami S.M."/>
            <person name="Gachon C.M."/>
            <person name="Green B.R."/>
            <person name="Karpowicz S."/>
            <person name="Kim J.W."/>
            <person name="Kudahl U."/>
            <person name="Lin S."/>
            <person name="Michel G."/>
            <person name="Mittag M."/>
            <person name="Olson B.J."/>
            <person name="Pangilinan J."/>
            <person name="Peng Y."/>
            <person name="Qiu H."/>
            <person name="Shu S."/>
            <person name="Singer J.T."/>
            <person name="Smith A.G."/>
            <person name="Sprecher B.N."/>
            <person name="Wagner V."/>
            <person name="Wang W."/>
            <person name="Wang Z.-Y."/>
            <person name="Yan J."/>
            <person name="Yarish C."/>
            <person name="Zoeuner-Riek S."/>
            <person name="Zhuang Y."/>
            <person name="Zou Y."/>
            <person name="Lindquist E.A."/>
            <person name="Grimwood J."/>
            <person name="Barry K."/>
            <person name="Rokhsar D.S."/>
            <person name="Schmutz J."/>
            <person name="Stiller J.W."/>
            <person name="Grossman A.R."/>
            <person name="Prochnik S.E."/>
        </authorList>
    </citation>
    <scope>NUCLEOTIDE SEQUENCE [LARGE SCALE GENOMIC DNA]</scope>
    <source>
        <strain evidence="7">4086291</strain>
    </source>
</reference>
<dbReference type="GO" id="GO:0005634">
    <property type="term" value="C:nucleus"/>
    <property type="evidence" value="ECO:0007669"/>
    <property type="project" value="TreeGrafter"/>
</dbReference>
<proteinExistence type="inferred from homology"/>
<dbReference type="GO" id="GO:0031122">
    <property type="term" value="P:cytoplasmic microtubule organization"/>
    <property type="evidence" value="ECO:0007669"/>
    <property type="project" value="TreeGrafter"/>
</dbReference>
<dbReference type="Gene3D" id="3.10.20.90">
    <property type="entry name" value="Phosphatidylinositol 3-kinase Catalytic Subunit, Chain A, domain 1"/>
    <property type="match status" value="1"/>
</dbReference>
<gene>
    <name evidence="7" type="ORF">BU14_0215s0033</name>
</gene>
<comment type="similarity">
    <text evidence="4">Belongs to the TBCB family.</text>
</comment>
<evidence type="ECO:0000256" key="3">
    <source>
        <dbReference type="ARBA" id="ARBA00023186"/>
    </source>
</evidence>
<dbReference type="GO" id="GO:0005938">
    <property type="term" value="C:cell cortex"/>
    <property type="evidence" value="ECO:0007669"/>
    <property type="project" value="TreeGrafter"/>
</dbReference>
<dbReference type="SUPFAM" id="SSF74924">
    <property type="entry name" value="Cap-Gly domain"/>
    <property type="match status" value="1"/>
</dbReference>
<evidence type="ECO:0000256" key="2">
    <source>
        <dbReference type="ARBA" id="ARBA00022490"/>
    </source>
</evidence>
<dbReference type="SUPFAM" id="SSF54236">
    <property type="entry name" value="Ubiquitin-like"/>
    <property type="match status" value="1"/>
</dbReference>
<dbReference type="Pfam" id="PF14560">
    <property type="entry name" value="Ubiquitin_2"/>
    <property type="match status" value="1"/>
</dbReference>